<dbReference type="WBParaSite" id="L893_g21243.t1">
    <property type="protein sequence ID" value="L893_g21243.t1"/>
    <property type="gene ID" value="L893_g21243"/>
</dbReference>
<evidence type="ECO:0000256" key="4">
    <source>
        <dbReference type="ARBA" id="ARBA00022679"/>
    </source>
</evidence>
<evidence type="ECO:0000313" key="8">
    <source>
        <dbReference type="WBParaSite" id="L893_g21243.t1"/>
    </source>
</evidence>
<protein>
    <recommendedName>
        <fullName evidence="2">glucuronosyltransferase</fullName>
        <ecNumber evidence="2">2.4.1.17</ecNumber>
    </recommendedName>
</protein>
<organism evidence="7 8">
    <name type="scientific">Steinernema glaseri</name>
    <dbReference type="NCBI Taxonomy" id="37863"/>
    <lineage>
        <taxon>Eukaryota</taxon>
        <taxon>Metazoa</taxon>
        <taxon>Ecdysozoa</taxon>
        <taxon>Nematoda</taxon>
        <taxon>Chromadorea</taxon>
        <taxon>Rhabditida</taxon>
        <taxon>Tylenchina</taxon>
        <taxon>Panagrolaimomorpha</taxon>
        <taxon>Strongyloidoidea</taxon>
        <taxon>Steinernematidae</taxon>
        <taxon>Steinernema</taxon>
    </lineage>
</organism>
<dbReference type="SUPFAM" id="SSF53756">
    <property type="entry name" value="UDP-Glycosyltransferase/glycogen phosphorylase"/>
    <property type="match status" value="1"/>
</dbReference>
<keyword evidence="3" id="KW-0328">Glycosyltransferase</keyword>
<proteinExistence type="inferred from homology"/>
<evidence type="ECO:0000313" key="7">
    <source>
        <dbReference type="Proteomes" id="UP000095287"/>
    </source>
</evidence>
<comment type="similarity">
    <text evidence="1">Belongs to the UDP-glycosyltransferase family.</text>
</comment>
<dbReference type="InterPro" id="IPR050271">
    <property type="entry name" value="UDP-glycosyltransferase"/>
</dbReference>
<dbReference type="Proteomes" id="UP000095287">
    <property type="component" value="Unplaced"/>
</dbReference>
<feature type="chain" id="PRO_5009312776" description="glucuronosyltransferase" evidence="6">
    <location>
        <begin position="19"/>
        <end position="230"/>
    </location>
</feature>
<evidence type="ECO:0000256" key="3">
    <source>
        <dbReference type="ARBA" id="ARBA00022676"/>
    </source>
</evidence>
<keyword evidence="7" id="KW-1185">Reference proteome</keyword>
<dbReference type="GO" id="GO:0015020">
    <property type="term" value="F:glucuronosyltransferase activity"/>
    <property type="evidence" value="ECO:0007669"/>
    <property type="project" value="UniProtKB-EC"/>
</dbReference>
<dbReference type="Pfam" id="PF00201">
    <property type="entry name" value="UDPGT"/>
    <property type="match status" value="1"/>
</dbReference>
<name>A0A1I7YZD0_9BILA</name>
<evidence type="ECO:0000256" key="6">
    <source>
        <dbReference type="SAM" id="SignalP"/>
    </source>
</evidence>
<sequence>MLPRPVVALFLVLAVCNAYKILVYSPKMAHSHVTFLGNIADILVDAGNDVTVLMPDVQPAVRTNGTKKAKVIIVDMDDRIKKLIDFQEMWLLQAFKDQEEYAKLFCEELVSKTELLEWIKNEKFEVVISEAFDPCFIGTYKALNIKAHIIASATFLFETVAYAAGVPFPPSSVPSSFSGLTDRMTFVDRMKNLLGTGVIHWWLGGVIGVHQSIIDQHYGKGFSNIMVRSK</sequence>
<dbReference type="EC" id="2.4.1.17" evidence="2"/>
<keyword evidence="4" id="KW-0808">Transferase</keyword>
<dbReference type="AlphaFoldDB" id="A0A1I7YZD0"/>
<evidence type="ECO:0000256" key="2">
    <source>
        <dbReference type="ARBA" id="ARBA00012544"/>
    </source>
</evidence>
<keyword evidence="6" id="KW-0732">Signal</keyword>
<dbReference type="PANTHER" id="PTHR48043">
    <property type="entry name" value="EG:EG0003.4 PROTEIN-RELATED"/>
    <property type="match status" value="1"/>
</dbReference>
<accession>A0A1I7YZD0</accession>
<comment type="catalytic activity">
    <reaction evidence="5">
        <text>glucuronate acceptor + UDP-alpha-D-glucuronate = acceptor beta-D-glucuronoside + UDP + H(+)</text>
        <dbReference type="Rhea" id="RHEA:21032"/>
        <dbReference type="ChEBI" id="CHEBI:15378"/>
        <dbReference type="ChEBI" id="CHEBI:58052"/>
        <dbReference type="ChEBI" id="CHEBI:58223"/>
        <dbReference type="ChEBI" id="CHEBI:132367"/>
        <dbReference type="ChEBI" id="CHEBI:132368"/>
        <dbReference type="EC" id="2.4.1.17"/>
    </reaction>
</comment>
<evidence type="ECO:0000256" key="1">
    <source>
        <dbReference type="ARBA" id="ARBA00009995"/>
    </source>
</evidence>
<dbReference type="PANTHER" id="PTHR48043:SF23">
    <property type="entry name" value="UDP-GLUCURONOSYLTRANSFERASE"/>
    <property type="match status" value="1"/>
</dbReference>
<feature type="signal peptide" evidence="6">
    <location>
        <begin position="1"/>
        <end position="18"/>
    </location>
</feature>
<reference evidence="8" key="1">
    <citation type="submission" date="2016-11" db="UniProtKB">
        <authorList>
            <consortium name="WormBaseParasite"/>
        </authorList>
    </citation>
    <scope>IDENTIFICATION</scope>
</reference>
<dbReference type="InterPro" id="IPR002213">
    <property type="entry name" value="UDP_glucos_trans"/>
</dbReference>
<evidence type="ECO:0000256" key="5">
    <source>
        <dbReference type="ARBA" id="ARBA00047475"/>
    </source>
</evidence>